<keyword evidence="4" id="KW-1185">Reference proteome</keyword>
<organism evidence="1 3">
    <name type="scientific">Marivita cryptomonadis</name>
    <dbReference type="NCBI Taxonomy" id="505252"/>
    <lineage>
        <taxon>Bacteria</taxon>
        <taxon>Pseudomonadati</taxon>
        <taxon>Pseudomonadota</taxon>
        <taxon>Alphaproteobacteria</taxon>
        <taxon>Rhodobacterales</taxon>
        <taxon>Roseobacteraceae</taxon>
        <taxon>Marivita</taxon>
    </lineage>
</organism>
<proteinExistence type="predicted"/>
<evidence type="ECO:0000313" key="2">
    <source>
        <dbReference type="EMBL" id="MBM2418295.1"/>
    </source>
</evidence>
<dbReference type="EMBL" id="JAFBXE010000010">
    <property type="protein sequence ID" value="MBM2413626.1"/>
    <property type="molecule type" value="Genomic_DNA"/>
</dbReference>
<evidence type="ECO:0000313" key="4">
    <source>
        <dbReference type="Proteomes" id="UP000809440"/>
    </source>
</evidence>
<dbReference type="RefSeq" id="WP_138487940.1">
    <property type="nucleotide sequence ID" value="NZ_JAFBWU010000010.1"/>
</dbReference>
<comment type="caution">
    <text evidence="1">The sequence shown here is derived from an EMBL/GenBank/DDBJ whole genome shotgun (WGS) entry which is preliminary data.</text>
</comment>
<name>A0A9Q2P1F8_9RHOB</name>
<gene>
    <name evidence="1" type="ORF">JQX41_15020</name>
    <name evidence="2" type="ORF">JQX48_15030</name>
</gene>
<dbReference type="Proteomes" id="UP000755667">
    <property type="component" value="Unassembled WGS sequence"/>
</dbReference>
<evidence type="ECO:0000313" key="3">
    <source>
        <dbReference type="Proteomes" id="UP000755667"/>
    </source>
</evidence>
<dbReference type="EMBL" id="JAFBXF010000010">
    <property type="protein sequence ID" value="MBM2418295.1"/>
    <property type="molecule type" value="Genomic_DNA"/>
</dbReference>
<evidence type="ECO:0000313" key="1">
    <source>
        <dbReference type="EMBL" id="MBM2413626.1"/>
    </source>
</evidence>
<dbReference type="AlphaFoldDB" id="A0A9Q2P1F8"/>
<dbReference type="Proteomes" id="UP000809440">
    <property type="component" value="Unassembled WGS sequence"/>
</dbReference>
<sequence>MTTNINRTAAYPDHLNPGERKIIDKLICDALDMGCTISVGDGGDWFVKLSTDYTEITREVAACDEMVLRIRQGEKHAAFFFVHGNEPYEVLNDHTDNAFAYAIWSGAEKVREAIENKMCRVTA</sequence>
<accession>A0A9Q2P1F8</accession>
<protein>
    <submittedName>
        <fullName evidence="1">Uncharacterized protein</fullName>
    </submittedName>
</protein>
<reference evidence="1 4" key="1">
    <citation type="submission" date="2021-01" db="EMBL/GenBank/DDBJ databases">
        <title>Diatom-associated Roseobacters Show Island Model of Population Structure.</title>
        <authorList>
            <person name="Qu L."/>
            <person name="Feng X."/>
            <person name="Chen Y."/>
            <person name="Li L."/>
            <person name="Wang X."/>
            <person name="Hu Z."/>
            <person name="Wang H."/>
            <person name="Luo H."/>
        </authorList>
    </citation>
    <scope>NUCLEOTIDE SEQUENCE</scope>
    <source>
        <strain evidence="2 4">CC28-63</strain>
        <strain evidence="1">CC28-69</strain>
    </source>
</reference>